<dbReference type="OMA" id="WVLAFHP"/>
<feature type="transmembrane region" description="Helical" evidence="1">
    <location>
        <begin position="44"/>
        <end position="67"/>
    </location>
</feature>
<keyword evidence="3" id="KW-1185">Reference proteome</keyword>
<reference evidence="2" key="1">
    <citation type="submission" date="2018-08" db="EMBL/GenBank/DDBJ databases">
        <authorList>
            <person name="Rossello M."/>
        </authorList>
    </citation>
    <scope>NUCLEOTIDE SEQUENCE [LARGE SCALE GENOMIC DNA]</scope>
    <source>
        <strain evidence="2">cv. Chinese Spring</strain>
    </source>
</reference>
<name>A0A3B6PPL5_WHEAT</name>
<dbReference type="Gramene" id="TraesSTA6B03G03554380.1">
    <property type="protein sequence ID" value="TraesSTA6B03G03554380.1.CDS1"/>
    <property type="gene ID" value="TraesSTA6B03G03554380"/>
</dbReference>
<dbReference type="PANTHER" id="PTHR35165">
    <property type="entry name" value="OS08G0113900 PROTEIN"/>
    <property type="match status" value="1"/>
</dbReference>
<reference evidence="2" key="2">
    <citation type="submission" date="2018-10" db="UniProtKB">
        <authorList>
            <consortium name="EnsemblPlants"/>
        </authorList>
    </citation>
    <scope>IDENTIFICATION</scope>
</reference>
<keyword evidence="1" id="KW-1133">Transmembrane helix</keyword>
<dbReference type="Pfam" id="PF16594">
    <property type="entry name" value="ATP-synt_Z"/>
    <property type="match status" value="1"/>
</dbReference>
<keyword evidence="1" id="KW-0472">Membrane</keyword>
<protein>
    <submittedName>
        <fullName evidence="2">Uncharacterized protein</fullName>
    </submittedName>
</protein>
<dbReference type="OrthoDB" id="1423823at2759"/>
<organism evidence="2">
    <name type="scientific">Triticum aestivum</name>
    <name type="common">Wheat</name>
    <dbReference type="NCBI Taxonomy" id="4565"/>
    <lineage>
        <taxon>Eukaryota</taxon>
        <taxon>Viridiplantae</taxon>
        <taxon>Streptophyta</taxon>
        <taxon>Embryophyta</taxon>
        <taxon>Tracheophyta</taxon>
        <taxon>Spermatophyta</taxon>
        <taxon>Magnoliopsida</taxon>
        <taxon>Liliopsida</taxon>
        <taxon>Poales</taxon>
        <taxon>Poaceae</taxon>
        <taxon>BOP clade</taxon>
        <taxon>Pooideae</taxon>
        <taxon>Triticodae</taxon>
        <taxon>Triticeae</taxon>
        <taxon>Triticinae</taxon>
        <taxon>Triticum</taxon>
    </lineage>
</organism>
<dbReference type="InterPro" id="IPR032238">
    <property type="entry name" value="ATP-synth_Z"/>
</dbReference>
<dbReference type="Gramene" id="TraesLDM6B03G03566550.1">
    <property type="protein sequence ID" value="TraesLDM6B03G03566550.1.CDS1"/>
    <property type="gene ID" value="TraesLDM6B03G03566550"/>
</dbReference>
<dbReference type="Gramene" id="TraesARI6B03G03524370.1">
    <property type="protein sequence ID" value="TraesARI6B03G03524370.1.CDS1"/>
    <property type="gene ID" value="TraesARI6B03G03524370"/>
</dbReference>
<proteinExistence type="predicted"/>
<evidence type="ECO:0000256" key="1">
    <source>
        <dbReference type="SAM" id="Phobius"/>
    </source>
</evidence>
<evidence type="ECO:0000313" key="3">
    <source>
        <dbReference type="Proteomes" id="UP000019116"/>
    </source>
</evidence>
<dbReference type="Gramene" id="TraesWEE_scaffold_094238_01G000100.1">
    <property type="protein sequence ID" value="TraesWEE_scaffold_094238_01G000100.1"/>
    <property type="gene ID" value="TraesWEE_scaffold_094238_01G000100"/>
</dbReference>
<dbReference type="Gramene" id="TraesCS6B02G267200.1">
    <property type="protein sequence ID" value="TraesCS6B02G267200.1.cds1"/>
    <property type="gene ID" value="TraesCS6B02G267200"/>
</dbReference>
<dbReference type="Gramene" id="TraesCS6B03G0780000.1">
    <property type="protein sequence ID" value="TraesCS6B03G0780000.1.CDS1"/>
    <property type="gene ID" value="TraesCS6B03G0780000"/>
</dbReference>
<sequence length="113" mass="11290">MEPAAAGTRKPLPQPPAALARDRAGAVAAAAATRPAPAWASTSLLAAGLVAVGLGGVALLVWWAVAFHRANARLWMVPAGLVLLGTPLVAWLSVFASGPCDRSRAPPPAALGA</sequence>
<evidence type="ECO:0000313" key="2">
    <source>
        <dbReference type="EnsemblPlants" id="TraesCS6B02G267200.1.cds1"/>
    </source>
</evidence>
<accession>A0A3B6PPL5</accession>
<dbReference type="PANTHER" id="PTHR35165:SF5">
    <property type="match status" value="1"/>
</dbReference>
<feature type="transmembrane region" description="Helical" evidence="1">
    <location>
        <begin position="74"/>
        <end position="96"/>
    </location>
</feature>
<dbReference type="EnsemblPlants" id="TraesCS6B02G267200.1">
    <property type="protein sequence ID" value="TraesCS6B02G267200.1.cds1"/>
    <property type="gene ID" value="TraesCS6B02G267200"/>
</dbReference>
<dbReference type="AlphaFoldDB" id="A0A3B6PPL5"/>
<dbReference type="Gramene" id="TraesJAG6B03G03554000.1">
    <property type="protein sequence ID" value="TraesJAG6B03G03554000.1.CDS1"/>
    <property type="gene ID" value="TraesJAG6B03G03554000"/>
</dbReference>
<keyword evidence="1" id="KW-0812">Transmembrane</keyword>
<dbReference type="Proteomes" id="UP000019116">
    <property type="component" value="Chromosome 6B"/>
</dbReference>